<evidence type="ECO:0000313" key="2">
    <source>
        <dbReference type="Proteomes" id="UP000285569"/>
    </source>
</evidence>
<comment type="caution">
    <text evidence="1">The sequence shown here is derived from an EMBL/GenBank/DDBJ whole genome shotgun (WGS) entry which is preliminary data.</text>
</comment>
<dbReference type="RefSeq" id="WP_118955459.1">
    <property type="nucleotide sequence ID" value="NZ_QHCR01000003.1"/>
</dbReference>
<evidence type="ECO:0008006" key="3">
    <source>
        <dbReference type="Google" id="ProtNLM"/>
    </source>
</evidence>
<evidence type="ECO:0000313" key="1">
    <source>
        <dbReference type="EMBL" id="RHX80752.1"/>
    </source>
</evidence>
<protein>
    <recommendedName>
        <fullName evidence="3">DUF5683 domain-containing protein</fullName>
    </recommendedName>
</protein>
<gene>
    <name evidence="1" type="ORF">DLM77_07655</name>
</gene>
<dbReference type="NCBIfam" id="NF047503">
    <property type="entry name" value="LB_137_fam"/>
    <property type="match status" value="1"/>
</dbReference>
<dbReference type="Proteomes" id="UP000285569">
    <property type="component" value="Unassembled WGS sequence"/>
</dbReference>
<accession>A0ABX9M5V3</accession>
<reference evidence="1 2" key="2">
    <citation type="journal article" date="2020" name="Int. J. Syst. Evol. Microbiol.">
        <title>Leptospira yasudae sp. nov. and Leptospira stimsonii sp. nov., two new species of the pathogenic group isolated from environmental sources.</title>
        <authorList>
            <person name="Casanovas-Massana A."/>
            <person name="Hamond C."/>
            <person name="Santos L.A."/>
            <person name="de Oliveira D."/>
            <person name="Hacker K.P."/>
            <person name="Balassiano I."/>
            <person name="Costa F."/>
            <person name="Medeiros M.A."/>
            <person name="Reis M.G."/>
            <person name="Ko A.I."/>
            <person name="Wunder E.A."/>
        </authorList>
    </citation>
    <scope>NUCLEOTIDE SEQUENCE [LARGE SCALE GENOMIC DNA]</scope>
    <source>
        <strain evidence="1 2">B21</strain>
    </source>
</reference>
<organism evidence="1 2">
    <name type="scientific">Leptospira yasudae</name>
    <dbReference type="NCBI Taxonomy" id="2202201"/>
    <lineage>
        <taxon>Bacteria</taxon>
        <taxon>Pseudomonadati</taxon>
        <taxon>Spirochaetota</taxon>
        <taxon>Spirochaetia</taxon>
        <taxon>Leptospirales</taxon>
        <taxon>Leptospiraceae</taxon>
        <taxon>Leptospira</taxon>
    </lineage>
</organism>
<proteinExistence type="predicted"/>
<dbReference type="EMBL" id="QHCR01000003">
    <property type="protein sequence ID" value="RHX80752.1"/>
    <property type="molecule type" value="Genomic_DNA"/>
</dbReference>
<name>A0ABX9M5V3_9LEPT</name>
<reference evidence="2" key="1">
    <citation type="submission" date="2018-05" db="EMBL/GenBank/DDBJ databases">
        <title>Leptospira yasudae sp. nov. and Leptospira stimsonii sp. nov., two pathogenic species of the genus Leptospira isolated from environmental sources.</title>
        <authorList>
            <person name="Casanovas-Massana A."/>
            <person name="Hamond C."/>
            <person name="Santos L.A."/>
            <person name="Hacker K.P."/>
            <person name="Balassiano I."/>
            <person name="Medeiros M.A."/>
            <person name="Reis M.G."/>
            <person name="Ko A.I."/>
            <person name="Wunder E.A."/>
        </authorList>
    </citation>
    <scope>NUCLEOTIDE SEQUENCE [LARGE SCALE GENOMIC DNA]</scope>
    <source>
        <strain evidence="2">B21</strain>
    </source>
</reference>
<keyword evidence="2" id="KW-1185">Reference proteome</keyword>
<sequence length="347" mass="39814">MFQKFRIGAKFVFLIILFFSQNLFSDTIRLRKNKTPLVGKIIQYKENGVELSTAEGKKEIPSKEIEKIELGFDGIRTTLKTVAESQTSELILLEVVDREKFVFYDAEKSELKVVSLSEIHSAEFQFPFNPEKFQSILSGYQVEVVLQSGERKSGVLSNIGFNTTTLTIDSQKSRIPNPSIQKIAYTRSLPSQTNPGSETIDHSVRPYEILIPGSYQIRTGRKASGATLFIGTLLSAAAAEYEYLRGKSELGKQKEFNEQAILLGKEYGLLFVDFEYEAYYEHKSKNRSFLILTSLFYVLNLFDLWTWKPDSKTVENSSFRILPSFRFPWNERSRSETEIQIRLEFGF</sequence>